<gene>
    <name evidence="5" type="ORF">WDJ61_16700</name>
</gene>
<dbReference type="RefSeq" id="WP_338751764.1">
    <property type="nucleotide sequence ID" value="NZ_CP147404.1"/>
</dbReference>
<proteinExistence type="predicted"/>
<evidence type="ECO:0000256" key="2">
    <source>
        <dbReference type="ARBA" id="ARBA00023125"/>
    </source>
</evidence>
<keyword evidence="6" id="KW-1185">Reference proteome</keyword>
<name>A0ABZ2N547_9BACI</name>
<dbReference type="InterPro" id="IPR036390">
    <property type="entry name" value="WH_DNA-bd_sf"/>
</dbReference>
<evidence type="ECO:0000259" key="4">
    <source>
        <dbReference type="PROSITE" id="PS50949"/>
    </source>
</evidence>
<dbReference type="EMBL" id="CP147404">
    <property type="protein sequence ID" value="WXB92843.1"/>
    <property type="molecule type" value="Genomic_DNA"/>
</dbReference>
<evidence type="ECO:0000256" key="1">
    <source>
        <dbReference type="ARBA" id="ARBA00023015"/>
    </source>
</evidence>
<dbReference type="SUPFAM" id="SSF46785">
    <property type="entry name" value="Winged helix' DNA-binding domain"/>
    <property type="match status" value="1"/>
</dbReference>
<dbReference type="InterPro" id="IPR000524">
    <property type="entry name" value="Tscrpt_reg_HTH_GntR"/>
</dbReference>
<dbReference type="Proteomes" id="UP001387364">
    <property type="component" value="Chromosome"/>
</dbReference>
<accession>A0ABZ2N547</accession>
<dbReference type="CDD" id="cd07377">
    <property type="entry name" value="WHTH_GntR"/>
    <property type="match status" value="1"/>
</dbReference>
<evidence type="ECO:0000313" key="6">
    <source>
        <dbReference type="Proteomes" id="UP001387364"/>
    </source>
</evidence>
<dbReference type="SMART" id="SM00345">
    <property type="entry name" value="HTH_GNTR"/>
    <property type="match status" value="1"/>
</dbReference>
<dbReference type="PROSITE" id="PS50949">
    <property type="entry name" value="HTH_GNTR"/>
    <property type="match status" value="1"/>
</dbReference>
<evidence type="ECO:0000256" key="3">
    <source>
        <dbReference type="ARBA" id="ARBA00023163"/>
    </source>
</evidence>
<evidence type="ECO:0000313" key="5">
    <source>
        <dbReference type="EMBL" id="WXB92843.1"/>
    </source>
</evidence>
<keyword evidence="3" id="KW-0804">Transcription</keyword>
<dbReference type="Pfam" id="PF00392">
    <property type="entry name" value="GntR"/>
    <property type="match status" value="1"/>
</dbReference>
<reference evidence="5 6" key="1">
    <citation type="submission" date="2024-02" db="EMBL/GenBank/DDBJ databases">
        <title>Seven novel Bacillus-like species.</title>
        <authorList>
            <person name="Liu G."/>
        </authorList>
    </citation>
    <scope>NUCLEOTIDE SEQUENCE [LARGE SCALE GENOMIC DNA]</scope>
    <source>
        <strain evidence="5 6">FJAT-52991</strain>
    </source>
</reference>
<dbReference type="Gene3D" id="1.10.10.10">
    <property type="entry name" value="Winged helix-like DNA-binding domain superfamily/Winged helix DNA-binding domain"/>
    <property type="match status" value="1"/>
</dbReference>
<dbReference type="PANTHER" id="PTHR38445:SF7">
    <property type="entry name" value="GNTR-FAMILY TRANSCRIPTIONAL REGULATOR"/>
    <property type="match status" value="1"/>
</dbReference>
<sequence>MTLPIHISQDSREPIYHQIEAQVKALISGGQLPAGTALPSIRVLAKELGCSVITTKRAYNDLERKGFIETIRGRGTFVADVALAIKEEVKEKTVNQAIERAIEVGLQHDYSLQDIEQMFTSIIKERRG</sequence>
<dbReference type="PANTHER" id="PTHR38445">
    <property type="entry name" value="HTH-TYPE TRANSCRIPTIONAL REPRESSOR YTRA"/>
    <property type="match status" value="1"/>
</dbReference>
<dbReference type="InterPro" id="IPR036388">
    <property type="entry name" value="WH-like_DNA-bd_sf"/>
</dbReference>
<keyword evidence="2" id="KW-0238">DNA-binding</keyword>
<feature type="domain" description="HTH gntR-type" evidence="4">
    <location>
        <begin position="13"/>
        <end position="81"/>
    </location>
</feature>
<organism evidence="5 6">
    <name type="scientific">Bacillus kandeliae</name>
    <dbReference type="NCBI Taxonomy" id="3129297"/>
    <lineage>
        <taxon>Bacteria</taxon>
        <taxon>Bacillati</taxon>
        <taxon>Bacillota</taxon>
        <taxon>Bacilli</taxon>
        <taxon>Bacillales</taxon>
        <taxon>Bacillaceae</taxon>
        <taxon>Bacillus</taxon>
    </lineage>
</organism>
<keyword evidence="1" id="KW-0805">Transcription regulation</keyword>
<protein>
    <submittedName>
        <fullName evidence="5">GntR family transcriptional regulator</fullName>
    </submittedName>
</protein>